<dbReference type="Gene3D" id="3.40.50.80">
    <property type="entry name" value="Nucleotide-binding domain of ferredoxin-NADP reductase (FNR) module"/>
    <property type="match status" value="1"/>
</dbReference>
<dbReference type="KEGG" id="dha:DEHA2B15994g"/>
<gene>
    <name evidence="17" type="ordered locus">DEHA2B15994g</name>
</gene>
<evidence type="ECO:0000256" key="7">
    <source>
        <dbReference type="ARBA" id="ARBA00022692"/>
    </source>
</evidence>
<dbReference type="Gene3D" id="2.40.30.10">
    <property type="entry name" value="Translation factors"/>
    <property type="match status" value="1"/>
</dbReference>
<dbReference type="AlphaFoldDB" id="Q6BVX3"/>
<dbReference type="GeneID" id="2913622"/>
<sequence length="633" mass="73230">MAIKYSEQYYVEKKRNDDFQGLIFIVTALSLIIYGLIFHWLPRLLRGKREVATLKYKWVFKFLQLWDNLTGCVGVKIPYKKNKFYFQPSLILLSALFIIINGVFCYVETKDLDYEPRFYIVGKRLGRVAVGNFPMLNIMILKHDLLTSITGLQADRLEVMHHWMGRLIWLMVTVHMSLTITYWLDLDFEVMVFIPPQIFGMIAYSTMFLLTWGSMRFIRKWSYDIFLVQHKVLAIIMFLFAFFHNPSNKAAVLIAVHVLVFDRVLTRIIGVIHRRTSPTKGLSDFKILDDDTVEVRIEVKSIMNENKWYAKILPKIGTWKAGQHIYLNVGKVSLFQYHPFTIASLPNTGEIKLIIRKQKGFTKRLMKKLEKVQHDEDQDPSCVKLKVSLWGPYGGKHQPLLTFDSALFVGAGSGASFTFPLALDLLETIRQRNEIGDYLFRPNKAHIKIVWMIRDIRNIEWFKDILNQLAQYVEFGVSIDVYVTQSSAGKLICHDIVEQDPTKETYIKDKTTKEITSKDITSTKEITTEDVSTTKERVQDLGETISSNSSGLSYEASIFDLSNINIHYRRPDVPSLIDEAVSNMIAEDKSSSYKSLAVVGCGPDLLTNQMKEECQKNRWRKHSPDIYCHTEKF</sequence>
<keyword evidence="8" id="KW-0274">FAD</keyword>
<feature type="transmembrane region" description="Helical" evidence="15">
    <location>
        <begin position="190"/>
        <end position="213"/>
    </location>
</feature>
<comment type="similarity">
    <text evidence="2">Belongs to the ferric reductase (FRE) family.</text>
</comment>
<keyword evidence="13 15" id="KW-0472">Membrane</keyword>
<dbReference type="SUPFAM" id="SSF52343">
    <property type="entry name" value="Ferredoxin reductase-like, C-terminal NADP-linked domain"/>
    <property type="match status" value="1"/>
</dbReference>
<keyword evidence="18" id="KW-1185">Reference proteome</keyword>
<evidence type="ECO:0000256" key="10">
    <source>
        <dbReference type="ARBA" id="ARBA00022989"/>
    </source>
</evidence>
<name>Q6BVX3_DEBHA</name>
<dbReference type="GO" id="GO:0052851">
    <property type="term" value="F:ferric-chelate reductase (NADPH) activity"/>
    <property type="evidence" value="ECO:0007669"/>
    <property type="project" value="UniProtKB-EC"/>
</dbReference>
<evidence type="ECO:0000256" key="6">
    <source>
        <dbReference type="ARBA" id="ARBA00022630"/>
    </source>
</evidence>
<dbReference type="InParanoid" id="Q6BVX3"/>
<feature type="transmembrane region" description="Helical" evidence="15">
    <location>
        <begin position="21"/>
        <end position="41"/>
    </location>
</feature>
<dbReference type="InterPro" id="IPR013130">
    <property type="entry name" value="Fe3_Rdtase_TM_dom"/>
</dbReference>
<dbReference type="PANTHER" id="PTHR32361:SF28">
    <property type="entry name" value="FRP1P"/>
    <property type="match status" value="1"/>
</dbReference>
<accession>Q6BVX3</accession>
<dbReference type="GO" id="GO:0006879">
    <property type="term" value="P:intracellular iron ion homeostasis"/>
    <property type="evidence" value="ECO:0007669"/>
    <property type="project" value="TreeGrafter"/>
</dbReference>
<evidence type="ECO:0000256" key="12">
    <source>
        <dbReference type="ARBA" id="ARBA00023065"/>
    </source>
</evidence>
<keyword evidence="11" id="KW-0560">Oxidoreductase</keyword>
<dbReference type="InterPro" id="IPR051410">
    <property type="entry name" value="Ferric/Cupric_Reductase"/>
</dbReference>
<evidence type="ECO:0000256" key="13">
    <source>
        <dbReference type="ARBA" id="ARBA00023136"/>
    </source>
</evidence>
<evidence type="ECO:0000256" key="11">
    <source>
        <dbReference type="ARBA" id="ARBA00023002"/>
    </source>
</evidence>
<evidence type="ECO:0000256" key="14">
    <source>
        <dbReference type="ARBA" id="ARBA00048483"/>
    </source>
</evidence>
<dbReference type="InterPro" id="IPR013121">
    <property type="entry name" value="Fe_red_NAD-bd_6"/>
</dbReference>
<protein>
    <recommendedName>
        <fullName evidence="3">ferric-chelate reductase (NADPH)</fullName>
        <ecNumber evidence="3">1.16.1.9</ecNumber>
    </recommendedName>
</protein>
<comment type="subcellular location">
    <subcellularLocation>
        <location evidence="1">Cell membrane</location>
        <topology evidence="1">Multi-pass membrane protein</topology>
    </subcellularLocation>
</comment>
<dbReference type="InterPro" id="IPR017927">
    <property type="entry name" value="FAD-bd_FR_type"/>
</dbReference>
<dbReference type="OrthoDB" id="17725at2759"/>
<dbReference type="GO" id="GO:0015677">
    <property type="term" value="P:copper ion import"/>
    <property type="evidence" value="ECO:0007669"/>
    <property type="project" value="TreeGrafter"/>
</dbReference>
<keyword evidence="12" id="KW-0406">Ion transport</keyword>
<evidence type="ECO:0000256" key="8">
    <source>
        <dbReference type="ARBA" id="ARBA00022827"/>
    </source>
</evidence>
<feature type="transmembrane region" description="Helical" evidence="15">
    <location>
        <begin position="84"/>
        <end position="107"/>
    </location>
</feature>
<evidence type="ECO:0000313" key="17">
    <source>
        <dbReference type="EMBL" id="CAG85660.2"/>
    </source>
</evidence>
<dbReference type="SFLD" id="SFLDG01168">
    <property type="entry name" value="Ferric_reductase_subgroup_(FRE"/>
    <property type="match status" value="1"/>
</dbReference>
<dbReference type="VEuPathDB" id="FungiDB:DEHA2B15994g"/>
<keyword evidence="5" id="KW-1003">Cell membrane</keyword>
<dbReference type="Pfam" id="PF08022">
    <property type="entry name" value="FAD_binding_8"/>
    <property type="match status" value="1"/>
</dbReference>
<dbReference type="InterPro" id="IPR013112">
    <property type="entry name" value="FAD-bd_8"/>
</dbReference>
<dbReference type="EC" id="1.16.1.9" evidence="3"/>
<evidence type="ECO:0000256" key="4">
    <source>
        <dbReference type="ARBA" id="ARBA00022448"/>
    </source>
</evidence>
<dbReference type="EMBL" id="CR382134">
    <property type="protein sequence ID" value="CAG85660.2"/>
    <property type="molecule type" value="Genomic_DNA"/>
</dbReference>
<evidence type="ECO:0000256" key="3">
    <source>
        <dbReference type="ARBA" id="ARBA00012668"/>
    </source>
</evidence>
<dbReference type="SUPFAM" id="SSF63380">
    <property type="entry name" value="Riboflavin synthase domain-like"/>
    <property type="match status" value="1"/>
</dbReference>
<dbReference type="GO" id="GO:0005886">
    <property type="term" value="C:plasma membrane"/>
    <property type="evidence" value="ECO:0007669"/>
    <property type="project" value="UniProtKB-SubCell"/>
</dbReference>
<dbReference type="InterPro" id="IPR039261">
    <property type="entry name" value="FNR_nucleotide-bd"/>
</dbReference>
<keyword evidence="7 15" id="KW-0812">Transmembrane</keyword>
<dbReference type="Pfam" id="PF08030">
    <property type="entry name" value="NAD_binding_6"/>
    <property type="match status" value="1"/>
</dbReference>
<evidence type="ECO:0000256" key="5">
    <source>
        <dbReference type="ARBA" id="ARBA00022475"/>
    </source>
</evidence>
<dbReference type="OMA" id="IYCYTES"/>
<evidence type="ECO:0000256" key="9">
    <source>
        <dbReference type="ARBA" id="ARBA00022982"/>
    </source>
</evidence>
<evidence type="ECO:0000256" key="2">
    <source>
        <dbReference type="ARBA" id="ARBA00006278"/>
    </source>
</evidence>
<dbReference type="HOGENOM" id="CLU_032568_0_0_1"/>
<feature type="transmembrane region" description="Helical" evidence="15">
    <location>
        <begin position="167"/>
        <end position="184"/>
    </location>
</feature>
<dbReference type="PANTHER" id="PTHR32361">
    <property type="entry name" value="FERRIC/CUPRIC REDUCTASE TRANSMEMBRANE COMPONENT"/>
    <property type="match status" value="1"/>
</dbReference>
<proteinExistence type="inferred from homology"/>
<keyword evidence="4" id="KW-0813">Transport</keyword>
<organism evidence="17 18">
    <name type="scientific">Debaryomyces hansenii (strain ATCC 36239 / CBS 767 / BCRC 21394 / JCM 1990 / NBRC 0083 / IGC 2968)</name>
    <name type="common">Yeast</name>
    <name type="synonym">Torulaspora hansenii</name>
    <dbReference type="NCBI Taxonomy" id="284592"/>
    <lineage>
        <taxon>Eukaryota</taxon>
        <taxon>Fungi</taxon>
        <taxon>Dikarya</taxon>
        <taxon>Ascomycota</taxon>
        <taxon>Saccharomycotina</taxon>
        <taxon>Pichiomycetes</taxon>
        <taxon>Debaryomycetaceae</taxon>
        <taxon>Debaryomyces</taxon>
    </lineage>
</organism>
<evidence type="ECO:0000256" key="1">
    <source>
        <dbReference type="ARBA" id="ARBA00004651"/>
    </source>
</evidence>
<dbReference type="CDD" id="cd06186">
    <property type="entry name" value="NOX_Duox_like_FAD_NADP"/>
    <property type="match status" value="1"/>
</dbReference>
<keyword evidence="10 15" id="KW-1133">Transmembrane helix</keyword>
<keyword evidence="9" id="KW-0249">Electron transport</keyword>
<evidence type="ECO:0000313" key="18">
    <source>
        <dbReference type="Proteomes" id="UP000000599"/>
    </source>
</evidence>
<dbReference type="GO" id="GO:0006826">
    <property type="term" value="P:iron ion transport"/>
    <property type="evidence" value="ECO:0007669"/>
    <property type="project" value="TreeGrafter"/>
</dbReference>
<keyword evidence="6" id="KW-0285">Flavoprotein</keyword>
<comment type="catalytic activity">
    <reaction evidence="14">
        <text>2 a Fe(II)-siderophore + NADP(+) + H(+) = 2 a Fe(III)-siderophore + NADPH</text>
        <dbReference type="Rhea" id="RHEA:28795"/>
        <dbReference type="Rhea" id="RHEA-COMP:11342"/>
        <dbReference type="Rhea" id="RHEA-COMP:11344"/>
        <dbReference type="ChEBI" id="CHEBI:15378"/>
        <dbReference type="ChEBI" id="CHEBI:29033"/>
        <dbReference type="ChEBI" id="CHEBI:29034"/>
        <dbReference type="ChEBI" id="CHEBI:57783"/>
        <dbReference type="ChEBI" id="CHEBI:58349"/>
        <dbReference type="EC" id="1.16.1.9"/>
    </reaction>
</comment>
<reference evidence="17 18" key="1">
    <citation type="journal article" date="2004" name="Nature">
        <title>Genome evolution in yeasts.</title>
        <authorList>
            <consortium name="Genolevures"/>
            <person name="Dujon B."/>
            <person name="Sherman D."/>
            <person name="Fischer G."/>
            <person name="Durrens P."/>
            <person name="Casaregola S."/>
            <person name="Lafontaine I."/>
            <person name="de Montigny J."/>
            <person name="Marck C."/>
            <person name="Neuveglise C."/>
            <person name="Talla E."/>
            <person name="Goffard N."/>
            <person name="Frangeul L."/>
            <person name="Aigle M."/>
            <person name="Anthouard V."/>
            <person name="Babour A."/>
            <person name="Barbe V."/>
            <person name="Barnay S."/>
            <person name="Blanchin S."/>
            <person name="Beckerich J.M."/>
            <person name="Beyne E."/>
            <person name="Bleykasten C."/>
            <person name="Boisrame A."/>
            <person name="Boyer J."/>
            <person name="Cattolico L."/>
            <person name="Confanioleri F."/>
            <person name="de Daruvar A."/>
            <person name="Despons L."/>
            <person name="Fabre E."/>
            <person name="Fairhead C."/>
            <person name="Ferry-Dumazet H."/>
            <person name="Groppi A."/>
            <person name="Hantraye F."/>
            <person name="Hennequin C."/>
            <person name="Jauniaux N."/>
            <person name="Joyet P."/>
            <person name="Kachouri R."/>
            <person name="Kerrest A."/>
            <person name="Koszul R."/>
            <person name="Lemaire M."/>
            <person name="Lesur I."/>
            <person name="Ma L."/>
            <person name="Muller H."/>
            <person name="Nicaud J.M."/>
            <person name="Nikolski M."/>
            <person name="Oztas S."/>
            <person name="Ozier-Kalogeropoulos O."/>
            <person name="Pellenz S."/>
            <person name="Potier S."/>
            <person name="Richard G.F."/>
            <person name="Straub M.L."/>
            <person name="Suleau A."/>
            <person name="Swennene D."/>
            <person name="Tekaia F."/>
            <person name="Wesolowski-Louvel M."/>
            <person name="Westhof E."/>
            <person name="Wirth B."/>
            <person name="Zeniou-Meyer M."/>
            <person name="Zivanovic I."/>
            <person name="Bolotin-Fukuhara M."/>
            <person name="Thierry A."/>
            <person name="Bouchier C."/>
            <person name="Caudron B."/>
            <person name="Scarpelli C."/>
            <person name="Gaillardin C."/>
            <person name="Weissenbach J."/>
            <person name="Wincker P."/>
            <person name="Souciet J.L."/>
        </authorList>
    </citation>
    <scope>NUCLEOTIDE SEQUENCE [LARGE SCALE GENOMIC DNA]</scope>
    <source>
        <strain evidence="18">ATCC 36239 / CBS 767 / BCRC 21394 / JCM 1990 / NBRC 0083 / IGC 2968</strain>
    </source>
</reference>
<dbReference type="eggNOG" id="KOG0039">
    <property type="taxonomic scope" value="Eukaryota"/>
</dbReference>
<feature type="transmembrane region" description="Helical" evidence="15">
    <location>
        <begin position="225"/>
        <end position="244"/>
    </location>
</feature>
<dbReference type="Proteomes" id="UP000000599">
    <property type="component" value="Chromosome B"/>
</dbReference>
<dbReference type="Pfam" id="PF01794">
    <property type="entry name" value="Ferric_reduct"/>
    <property type="match status" value="1"/>
</dbReference>
<dbReference type="RefSeq" id="XP_457646.2">
    <property type="nucleotide sequence ID" value="XM_457646.1"/>
</dbReference>
<dbReference type="PROSITE" id="PS51384">
    <property type="entry name" value="FAD_FR"/>
    <property type="match status" value="1"/>
</dbReference>
<dbReference type="SFLD" id="SFLDS00052">
    <property type="entry name" value="Ferric_Reductase_Domain"/>
    <property type="match status" value="1"/>
</dbReference>
<dbReference type="InterPro" id="IPR017938">
    <property type="entry name" value="Riboflavin_synthase-like_b-brl"/>
</dbReference>
<evidence type="ECO:0000259" key="16">
    <source>
        <dbReference type="PROSITE" id="PS51384"/>
    </source>
</evidence>
<feature type="domain" description="FAD-binding FR-type" evidence="16">
    <location>
        <begin position="274"/>
        <end position="399"/>
    </location>
</feature>
<evidence type="ECO:0000256" key="15">
    <source>
        <dbReference type="SAM" id="Phobius"/>
    </source>
</evidence>